<evidence type="ECO:0000313" key="3">
    <source>
        <dbReference type="Proteomes" id="UP000178880"/>
    </source>
</evidence>
<name>A0A1G2CG90_9BACT</name>
<reference evidence="2 3" key="1">
    <citation type="journal article" date="2016" name="Nat. Commun.">
        <title>Thousands of microbial genomes shed light on interconnected biogeochemical processes in an aquifer system.</title>
        <authorList>
            <person name="Anantharaman K."/>
            <person name="Brown C.T."/>
            <person name="Hug L.A."/>
            <person name="Sharon I."/>
            <person name="Castelle C.J."/>
            <person name="Probst A.J."/>
            <person name="Thomas B.C."/>
            <person name="Singh A."/>
            <person name="Wilkins M.J."/>
            <person name="Karaoz U."/>
            <person name="Brodie E.L."/>
            <person name="Williams K.H."/>
            <person name="Hubbard S.S."/>
            <person name="Banfield J.F."/>
        </authorList>
    </citation>
    <scope>NUCLEOTIDE SEQUENCE [LARGE SCALE GENOMIC DNA]</scope>
</reference>
<proteinExistence type="predicted"/>
<organism evidence="2 3">
    <name type="scientific">Candidatus Liptonbacteria bacterium RIFCSPLOWO2_01_FULL_52_25</name>
    <dbReference type="NCBI Taxonomy" id="1798650"/>
    <lineage>
        <taxon>Bacteria</taxon>
        <taxon>Candidatus Liptoniibacteriota</taxon>
    </lineage>
</organism>
<comment type="caution">
    <text evidence="2">The sequence shown here is derived from an EMBL/GenBank/DDBJ whole genome shotgun (WGS) entry which is preliminary data.</text>
</comment>
<feature type="signal peptide" evidence="1">
    <location>
        <begin position="1"/>
        <end position="22"/>
    </location>
</feature>
<sequence length="171" mass="19148">MQKLVGISLLALASLAAPSGQAREKPRWMREEPKNEYFSATYRLEGKTCFVNVHADGMGVTLVARTHLTDPRSPSLLTPRNDVLTIQQVDIRREGKFKTVIDRRSSAALEEIYDFDTNKIIVVRASYAEDKLAPHSFLTYSEAARMLPENVKALFLGEYGLGKPLPLKPSK</sequence>
<dbReference type="Proteomes" id="UP000178880">
    <property type="component" value="Unassembled WGS sequence"/>
</dbReference>
<feature type="chain" id="PRO_5009582309" description="DUF4412 domain-containing protein" evidence="1">
    <location>
        <begin position="23"/>
        <end position="171"/>
    </location>
</feature>
<evidence type="ECO:0008006" key="4">
    <source>
        <dbReference type="Google" id="ProtNLM"/>
    </source>
</evidence>
<protein>
    <recommendedName>
        <fullName evidence="4">DUF4412 domain-containing protein</fullName>
    </recommendedName>
</protein>
<dbReference type="AlphaFoldDB" id="A0A1G2CG90"/>
<gene>
    <name evidence="2" type="ORF">A2945_03560</name>
</gene>
<keyword evidence="1" id="KW-0732">Signal</keyword>
<dbReference type="EMBL" id="MHLA01000001">
    <property type="protein sequence ID" value="OGZ00396.1"/>
    <property type="molecule type" value="Genomic_DNA"/>
</dbReference>
<evidence type="ECO:0000256" key="1">
    <source>
        <dbReference type="SAM" id="SignalP"/>
    </source>
</evidence>
<accession>A0A1G2CG90</accession>
<evidence type="ECO:0000313" key="2">
    <source>
        <dbReference type="EMBL" id="OGZ00396.1"/>
    </source>
</evidence>